<name>A0A183CX33_9BILA</name>
<proteinExistence type="predicted"/>
<evidence type="ECO:0000256" key="3">
    <source>
        <dbReference type="ARBA" id="ARBA00022553"/>
    </source>
</evidence>
<evidence type="ECO:0000256" key="1">
    <source>
        <dbReference type="ARBA" id="ARBA00004496"/>
    </source>
</evidence>
<dbReference type="Pfam" id="PF07679">
    <property type="entry name" value="I-set"/>
    <property type="match status" value="2"/>
</dbReference>
<reference evidence="9" key="1">
    <citation type="submission" date="2016-06" db="UniProtKB">
        <authorList>
            <consortium name="WormBaseParasite"/>
        </authorList>
    </citation>
    <scope>IDENTIFICATION</scope>
</reference>
<comment type="subcellular location">
    <subcellularLocation>
        <location evidence="1">Cytoplasm</location>
    </subcellularLocation>
</comment>
<dbReference type="GO" id="GO:0005737">
    <property type="term" value="C:cytoplasm"/>
    <property type="evidence" value="ECO:0007669"/>
    <property type="project" value="UniProtKB-SubCell"/>
</dbReference>
<evidence type="ECO:0000256" key="2">
    <source>
        <dbReference type="ARBA" id="ARBA00022490"/>
    </source>
</evidence>
<keyword evidence="8" id="KW-1185">Reference proteome</keyword>
<keyword evidence="2" id="KW-0963">Cytoplasm</keyword>
<accession>A0A183CX33</accession>
<dbReference type="AlphaFoldDB" id="A0A183CX33"/>
<dbReference type="InterPro" id="IPR003599">
    <property type="entry name" value="Ig_sub"/>
</dbReference>
<reference evidence="7 8" key="2">
    <citation type="submission" date="2018-11" db="EMBL/GenBank/DDBJ databases">
        <authorList>
            <consortium name="Pathogen Informatics"/>
        </authorList>
    </citation>
    <scope>NUCLEOTIDE SEQUENCE [LARGE SCALE GENOMIC DNA]</scope>
</reference>
<dbReference type="Proteomes" id="UP000271098">
    <property type="component" value="Unassembled WGS sequence"/>
</dbReference>
<dbReference type="WBParaSite" id="GPUH_0000102401-mRNA-1">
    <property type="protein sequence ID" value="GPUH_0000102401-mRNA-1"/>
    <property type="gene ID" value="GPUH_0000102401"/>
</dbReference>
<sequence>MPTAVMAVTRLIEEAKVSTVSEEAAALLSLPCYADVQLSVRLERPEQLAVDKFEEEAKVITEEMEKEVQKKKPKKEKRRRSLVEDVEFSLEAPVKKEFITEVTVPLRTKVTEETVEFATGLPKMVADFEKEAKVLLIEKLAEIDEAKVGKKKKKIPKSLVIPPEINSKFGDKSTLLSETTVTTELAMNEESAEVELSPKKPLPATVTAKVDSAKPREPVMIRPDSEEFTFTGAEEPAESAESLQKLKQQVKLPLAPKVKEEMEEVDFVLGQGDRRENAESTLLIKLVEELAIIVQASAKKQRKAETTEDKAEKKRHRASELVEILASFSASEQREFFDVVALHILSEAAAICVHGEVPKRKRSKLMEELKEAGEKKASRRKTLEMPKPVLVSTEATFIKDKLLEQVSSSLLIGNLEAVTATVEMKKRRRPSEKPKRKDEETAGERKKDAEKLKELGVAEMQMKTVPVDFRRSEESEECDAILNEIFYEQAQRTVAEVQRKKVKKQRRKEAEPLLDEETAVAEFTLKAKREGTAEEVPEADERVDLAILRKSVSERPAEVAAETEQQAMIAPKQEDLYEHVRKKRSGFIQAPDQEIIVFRGDTVKIECELVNDEDELMWFVNGKPAEEISRCTAEVDSFTRTLKVADITPEDSEMKIIAKLGDIVAETVIRVEDTPAEIVERLPWRTSGKFGEDITLSVTATHPAQTVTWKINGEELPKENYVTAREGNLYKLTIINATYEQAGRYSVNIDSSETSTTVIVEGAPVIEEQLLPDSIDLEVHENLILNIPFKAAPEPTVQCFLDDKPLPVGAKLQLDIIGDTVRLCKRKTTKYDSGEYTVKICNEFGEVAKTFTVNVKGMFAELNEKQQASSGPLRFSRMTNSSRFRNSF</sequence>
<gene>
    <name evidence="7" type="ORF">GPUH_LOCUS1024</name>
</gene>
<dbReference type="InterPro" id="IPR052385">
    <property type="entry name" value="Obscurin/Obscurin-like_Reg"/>
</dbReference>
<evidence type="ECO:0000259" key="6">
    <source>
        <dbReference type="PROSITE" id="PS50835"/>
    </source>
</evidence>
<dbReference type="PROSITE" id="PS50835">
    <property type="entry name" value="IG_LIKE"/>
    <property type="match status" value="1"/>
</dbReference>
<evidence type="ECO:0000313" key="8">
    <source>
        <dbReference type="Proteomes" id="UP000271098"/>
    </source>
</evidence>
<feature type="region of interest" description="Disordered" evidence="5">
    <location>
        <begin position="423"/>
        <end position="450"/>
    </location>
</feature>
<feature type="domain" description="Ig-like" evidence="6">
    <location>
        <begin position="675"/>
        <end position="757"/>
    </location>
</feature>
<organism evidence="9">
    <name type="scientific">Gongylonema pulchrum</name>
    <dbReference type="NCBI Taxonomy" id="637853"/>
    <lineage>
        <taxon>Eukaryota</taxon>
        <taxon>Metazoa</taxon>
        <taxon>Ecdysozoa</taxon>
        <taxon>Nematoda</taxon>
        <taxon>Chromadorea</taxon>
        <taxon>Rhabditida</taxon>
        <taxon>Spirurina</taxon>
        <taxon>Spiruromorpha</taxon>
        <taxon>Spiruroidea</taxon>
        <taxon>Gongylonematidae</taxon>
        <taxon>Gongylonema</taxon>
    </lineage>
</organism>
<evidence type="ECO:0000313" key="9">
    <source>
        <dbReference type="WBParaSite" id="GPUH_0000102401-mRNA-1"/>
    </source>
</evidence>
<keyword evidence="4" id="KW-1015">Disulfide bond</keyword>
<evidence type="ECO:0000256" key="4">
    <source>
        <dbReference type="ARBA" id="ARBA00023157"/>
    </source>
</evidence>
<dbReference type="OrthoDB" id="5877233at2759"/>
<dbReference type="SMART" id="SM00409">
    <property type="entry name" value="IG"/>
    <property type="match status" value="3"/>
</dbReference>
<protein>
    <submittedName>
        <fullName evidence="9">Ig-like domain-containing protein</fullName>
    </submittedName>
</protein>
<feature type="compositionally biased region" description="Basic and acidic residues" evidence="5">
    <location>
        <begin position="431"/>
        <end position="450"/>
    </location>
</feature>
<dbReference type="InterPro" id="IPR036179">
    <property type="entry name" value="Ig-like_dom_sf"/>
</dbReference>
<evidence type="ECO:0000256" key="5">
    <source>
        <dbReference type="SAM" id="MobiDB-lite"/>
    </source>
</evidence>
<dbReference type="InterPro" id="IPR007110">
    <property type="entry name" value="Ig-like_dom"/>
</dbReference>
<keyword evidence="3" id="KW-0597">Phosphoprotein</keyword>
<evidence type="ECO:0000313" key="7">
    <source>
        <dbReference type="EMBL" id="VDK29232.1"/>
    </source>
</evidence>
<dbReference type="InterPro" id="IPR013098">
    <property type="entry name" value="Ig_I-set"/>
</dbReference>
<dbReference type="InterPro" id="IPR013783">
    <property type="entry name" value="Ig-like_fold"/>
</dbReference>
<dbReference type="Gene3D" id="2.60.40.10">
    <property type="entry name" value="Immunoglobulins"/>
    <property type="match status" value="3"/>
</dbReference>
<dbReference type="PANTHER" id="PTHR35971:SF5">
    <property type="entry name" value="OBSCURIN LIKE CYTOSKELETAL ADAPTOR 1"/>
    <property type="match status" value="1"/>
</dbReference>
<dbReference type="EMBL" id="UYRT01001119">
    <property type="protein sequence ID" value="VDK29232.1"/>
    <property type="molecule type" value="Genomic_DNA"/>
</dbReference>
<dbReference type="PANTHER" id="PTHR35971">
    <property type="entry name" value="SI:DKEY-31G6.6"/>
    <property type="match status" value="1"/>
</dbReference>
<dbReference type="SUPFAM" id="SSF48726">
    <property type="entry name" value="Immunoglobulin"/>
    <property type="match status" value="3"/>
</dbReference>